<protein>
    <submittedName>
        <fullName evidence="1">Uncharacterized protein</fullName>
    </submittedName>
</protein>
<comment type="caution">
    <text evidence="1">The sequence shown here is derived from an EMBL/GenBank/DDBJ whole genome shotgun (WGS) entry which is preliminary data.</text>
</comment>
<organism evidence="1 2">
    <name type="scientific">Prorocentrum cordatum</name>
    <dbReference type="NCBI Taxonomy" id="2364126"/>
    <lineage>
        <taxon>Eukaryota</taxon>
        <taxon>Sar</taxon>
        <taxon>Alveolata</taxon>
        <taxon>Dinophyceae</taxon>
        <taxon>Prorocentrales</taxon>
        <taxon>Prorocentraceae</taxon>
        <taxon>Prorocentrum</taxon>
    </lineage>
</organism>
<keyword evidence="2" id="KW-1185">Reference proteome</keyword>
<name>A0ABN9YEZ3_9DINO</name>
<gene>
    <name evidence="1" type="ORF">PCOR1329_LOCUS85100</name>
</gene>
<evidence type="ECO:0000313" key="2">
    <source>
        <dbReference type="Proteomes" id="UP001189429"/>
    </source>
</evidence>
<sequence>MLAELDYAYNITRDTTQAGVDAFVSEVKGMRYLLLLSQCLFGSLWSGVADDNVYGCISFWFIGVSGYCPHFDSIFDSLDSSFGIGSPSLAASRADLSTVSQAYFDGDFHYRIGGGAS</sequence>
<proteinExistence type="predicted"/>
<evidence type="ECO:0000313" key="1">
    <source>
        <dbReference type="EMBL" id="CAK0911128.1"/>
    </source>
</evidence>
<accession>A0ABN9YEZ3</accession>
<reference evidence="1" key="1">
    <citation type="submission" date="2023-10" db="EMBL/GenBank/DDBJ databases">
        <authorList>
            <person name="Chen Y."/>
            <person name="Shah S."/>
            <person name="Dougan E. K."/>
            <person name="Thang M."/>
            <person name="Chan C."/>
        </authorList>
    </citation>
    <scope>NUCLEOTIDE SEQUENCE [LARGE SCALE GENOMIC DNA]</scope>
</reference>
<dbReference type="Proteomes" id="UP001189429">
    <property type="component" value="Unassembled WGS sequence"/>
</dbReference>
<dbReference type="EMBL" id="CAUYUJ010022526">
    <property type="protein sequence ID" value="CAK0911128.1"/>
    <property type="molecule type" value="Genomic_DNA"/>
</dbReference>